<evidence type="ECO:0000256" key="7">
    <source>
        <dbReference type="ARBA" id="ARBA00038848"/>
    </source>
</evidence>
<evidence type="ECO:0000256" key="6">
    <source>
        <dbReference type="ARBA" id="ARBA00023228"/>
    </source>
</evidence>
<evidence type="ECO:0000256" key="5">
    <source>
        <dbReference type="ARBA" id="ARBA00023180"/>
    </source>
</evidence>
<dbReference type="InterPro" id="IPR029058">
    <property type="entry name" value="AB_hydrolase_fold"/>
</dbReference>
<accession>A0A437CKI8</accession>
<dbReference type="OMA" id="AWHTRRD"/>
<evidence type="ECO:0000256" key="8">
    <source>
        <dbReference type="ARBA" id="ARBA00093223"/>
    </source>
</evidence>
<dbReference type="GO" id="GO:0098599">
    <property type="term" value="F:palmitoyl hydrolase activity"/>
    <property type="evidence" value="ECO:0007669"/>
    <property type="project" value="UniProtKB-ARBA"/>
</dbReference>
<keyword evidence="5" id="KW-0325">Glycoprotein</keyword>
<dbReference type="EC" id="3.1.2.2" evidence="7"/>
<reference evidence="11 12" key="2">
    <citation type="submission" date="2019-01" db="EMBL/GenBank/DDBJ databases">
        <title>A chromosome length genome reference of the Java medaka (oryzias javanicus).</title>
        <authorList>
            <person name="Herpin A."/>
            <person name="Takehana Y."/>
            <person name="Naruse K."/>
            <person name="Ansai S."/>
            <person name="Kawaguchi M."/>
        </authorList>
    </citation>
    <scope>NUCLEOTIDE SEQUENCE [LARGE SCALE GENOMIC DNA]</scope>
    <source>
        <strain evidence="11">RS831</strain>
        <tissue evidence="11">Whole body</tissue>
    </source>
</reference>
<evidence type="ECO:0000256" key="4">
    <source>
        <dbReference type="ARBA" id="ARBA00022801"/>
    </source>
</evidence>
<comment type="subcellular location">
    <subcellularLocation>
        <location evidence="1">Lysosome</location>
    </subcellularLocation>
</comment>
<dbReference type="AlphaFoldDB" id="A0A437CKI8"/>
<organism evidence="11 12">
    <name type="scientific">Oryzias javanicus</name>
    <name type="common">Javanese ricefish</name>
    <name type="synonym">Aplocheilus javanicus</name>
    <dbReference type="NCBI Taxonomy" id="123683"/>
    <lineage>
        <taxon>Eukaryota</taxon>
        <taxon>Metazoa</taxon>
        <taxon>Chordata</taxon>
        <taxon>Craniata</taxon>
        <taxon>Vertebrata</taxon>
        <taxon>Euteleostomi</taxon>
        <taxon>Actinopterygii</taxon>
        <taxon>Neopterygii</taxon>
        <taxon>Teleostei</taxon>
        <taxon>Neoteleostei</taxon>
        <taxon>Acanthomorphata</taxon>
        <taxon>Ovalentaria</taxon>
        <taxon>Atherinomorphae</taxon>
        <taxon>Beloniformes</taxon>
        <taxon>Adrianichthyidae</taxon>
        <taxon>Oryziinae</taxon>
        <taxon>Oryzias</taxon>
    </lineage>
</organism>
<evidence type="ECO:0000256" key="1">
    <source>
        <dbReference type="ARBA" id="ARBA00004371"/>
    </source>
</evidence>
<keyword evidence="4" id="KW-0378">Hydrolase</keyword>
<name>A0A437CKI8_ORYJA</name>
<evidence type="ECO:0000313" key="11">
    <source>
        <dbReference type="EMBL" id="RVE63276.1"/>
    </source>
</evidence>
<dbReference type="GO" id="GO:0005764">
    <property type="term" value="C:lysosome"/>
    <property type="evidence" value="ECO:0007669"/>
    <property type="project" value="UniProtKB-SubCell"/>
</dbReference>
<proteinExistence type="inferred from homology"/>
<gene>
    <name evidence="11" type="ORF">OJAV_G00163860</name>
</gene>
<comment type="function">
    <text evidence="9">Catalyzes the cleavage of thioester bonds from S-palmitoyl-CoA or S-palmitoyl-N-acetylcysteamine (unbranched structures) but does not have activity against palmitoylcysteine or palmitoylated proteins, branched structures or bulky head groups. Conversely, hydrolyzes both long and short chain fatty acyl-CoA substrate.</text>
</comment>
<dbReference type="PANTHER" id="PTHR11247">
    <property type="entry name" value="PALMITOYL-PROTEIN THIOESTERASE/DOLICHYLDIPHOSPHATASE 1"/>
    <property type="match status" value="1"/>
</dbReference>
<feature type="signal peptide" evidence="10">
    <location>
        <begin position="1"/>
        <end position="24"/>
    </location>
</feature>
<dbReference type="PANTHER" id="PTHR11247:SF71">
    <property type="entry name" value="ZGC:66024"/>
    <property type="match status" value="1"/>
</dbReference>
<sequence length="292" mass="33413">MKTFSFPVTSAVLVLLLAARCTSAYKPVILVHGVLSGPSSFETLTDFIKKAHPGTEVTAIDLFNDEQSIDPMWKQISGFAKVIRRIMEKSPEGVHLLCYSQGGLICRGVLSKLQNHNVHNFIALSSPLAGQYGVPDMMHEYIPVSGRELVYLVCYKWFAQRHISICNYWNDPHRRVKYLKNNNFLPLLNGEKAHSQMAAWKKNFLRIKKLVLIGGPDDDVITPWQSSQFGFYNRNETIIEMRKQTFYKKNTFGLKTLDTRGDLSVCTQSGVKHVEWHSNQEVFEKCIQKWLD</sequence>
<dbReference type="SUPFAM" id="SSF53474">
    <property type="entry name" value="alpha/beta-Hydrolases"/>
    <property type="match status" value="1"/>
</dbReference>
<feature type="chain" id="PRO_5019207697" description="palmitoyl-CoA hydrolase" evidence="10">
    <location>
        <begin position="25"/>
        <end position="292"/>
    </location>
</feature>
<dbReference type="Pfam" id="PF02089">
    <property type="entry name" value="Palm_thioest"/>
    <property type="match status" value="1"/>
</dbReference>
<keyword evidence="12" id="KW-1185">Reference proteome</keyword>
<dbReference type="GO" id="GO:0016790">
    <property type="term" value="F:thiolester hydrolase activity"/>
    <property type="evidence" value="ECO:0007669"/>
    <property type="project" value="UniProtKB-ARBA"/>
</dbReference>
<evidence type="ECO:0000313" key="12">
    <source>
        <dbReference type="Proteomes" id="UP000283210"/>
    </source>
</evidence>
<keyword evidence="6" id="KW-0458">Lysosome</keyword>
<keyword evidence="3 10" id="KW-0732">Signal</keyword>
<dbReference type="OrthoDB" id="155976at2759"/>
<protein>
    <recommendedName>
        <fullName evidence="7">palmitoyl-CoA hydrolase</fullName>
        <ecNumber evidence="7">3.1.2.2</ecNumber>
    </recommendedName>
</protein>
<evidence type="ECO:0000256" key="3">
    <source>
        <dbReference type="ARBA" id="ARBA00022729"/>
    </source>
</evidence>
<evidence type="ECO:0000256" key="9">
    <source>
        <dbReference type="ARBA" id="ARBA00093353"/>
    </source>
</evidence>
<dbReference type="FunFam" id="3.40.50.1820:FF:000037">
    <property type="entry name" value="Lysosomal thioesterase PPT2 homolog"/>
    <property type="match status" value="1"/>
</dbReference>
<dbReference type="Gene3D" id="3.40.50.1820">
    <property type="entry name" value="alpha/beta hydrolase"/>
    <property type="match status" value="1"/>
</dbReference>
<reference evidence="11 12" key="1">
    <citation type="submission" date="2018-11" db="EMBL/GenBank/DDBJ databases">
        <authorList>
            <person name="Lopez-Roques C."/>
            <person name="Donnadieu C."/>
            <person name="Bouchez O."/>
            <person name="Klopp C."/>
            <person name="Cabau C."/>
            <person name="Zahm M."/>
        </authorList>
    </citation>
    <scope>NUCLEOTIDE SEQUENCE [LARGE SCALE GENOMIC DNA]</scope>
    <source>
        <strain evidence="11">RS831</strain>
        <tissue evidence="11">Whole body</tissue>
    </source>
</reference>
<evidence type="ECO:0000256" key="2">
    <source>
        <dbReference type="ARBA" id="ARBA00010758"/>
    </source>
</evidence>
<comment type="catalytic activity">
    <reaction evidence="8">
        <text>S-hexadecanoyl-N-acetylcysteamine + H2O = N-acetylcysteamine + hexadecanoate + H(+)</text>
        <dbReference type="Rhea" id="RHEA:84099"/>
        <dbReference type="ChEBI" id="CHEBI:7896"/>
        <dbReference type="ChEBI" id="CHEBI:15377"/>
        <dbReference type="ChEBI" id="CHEBI:15378"/>
        <dbReference type="ChEBI" id="CHEBI:74410"/>
        <dbReference type="ChEBI" id="CHEBI:233601"/>
    </reaction>
</comment>
<comment type="similarity">
    <text evidence="2">Belongs to the palmitoyl-protein thioesterase family.</text>
</comment>
<evidence type="ECO:0000256" key="10">
    <source>
        <dbReference type="SAM" id="SignalP"/>
    </source>
</evidence>
<dbReference type="Proteomes" id="UP000283210">
    <property type="component" value="Chromosome 16"/>
</dbReference>
<dbReference type="EMBL" id="CM012452">
    <property type="protein sequence ID" value="RVE63276.1"/>
    <property type="molecule type" value="Genomic_DNA"/>
</dbReference>